<comment type="caution">
    <text evidence="2">The sequence shown here is derived from an EMBL/GenBank/DDBJ whole genome shotgun (WGS) entry which is preliminary data.</text>
</comment>
<evidence type="ECO:0000313" key="3">
    <source>
        <dbReference type="Proteomes" id="UP000670092"/>
    </source>
</evidence>
<name>A0A8H8D269_AJECA</name>
<keyword evidence="1" id="KW-0812">Transmembrane</keyword>
<proteinExistence type="predicted"/>
<dbReference type="Proteomes" id="UP000670092">
    <property type="component" value="Unassembled WGS sequence"/>
</dbReference>
<keyword evidence="1" id="KW-1133">Transmembrane helix</keyword>
<sequence>MTGIIMSTNTNPFLLLAYYPQAMSMIIITILIEVTNGKKVTAILNLTPTYRAAIKVLARVTTTTNILRLPSHPSISSLPKIAITM</sequence>
<accession>A0A8H8D269</accession>
<dbReference type="EMBL" id="JAEVHI010000002">
    <property type="protein sequence ID" value="KAG5298880.1"/>
    <property type="molecule type" value="Genomic_DNA"/>
</dbReference>
<reference evidence="2 3" key="1">
    <citation type="submission" date="2021-01" db="EMBL/GenBank/DDBJ databases">
        <title>Chromosome-level genome assembly of a human fungal pathogen reveals clustering of transcriptionally co-regulated genes.</title>
        <authorList>
            <person name="Voorhies M."/>
            <person name="Cohen S."/>
            <person name="Shea T.P."/>
            <person name="Petrus S."/>
            <person name="Munoz J.F."/>
            <person name="Poplawski S."/>
            <person name="Goldman W.E."/>
            <person name="Michael T."/>
            <person name="Cuomo C.A."/>
            <person name="Sil A."/>
            <person name="Beyhan S."/>
        </authorList>
    </citation>
    <scope>NUCLEOTIDE SEQUENCE [LARGE SCALE GENOMIC DNA]</scope>
    <source>
        <strain evidence="2 3">G184AR</strain>
    </source>
</reference>
<feature type="transmembrane region" description="Helical" evidence="1">
    <location>
        <begin position="12"/>
        <end position="32"/>
    </location>
</feature>
<gene>
    <name evidence="2" type="ORF">I7I52_08996</name>
</gene>
<organism evidence="2 3">
    <name type="scientific">Ajellomyces capsulatus</name>
    <name type="common">Darling's disease fungus</name>
    <name type="synonym">Histoplasma capsulatum</name>
    <dbReference type="NCBI Taxonomy" id="5037"/>
    <lineage>
        <taxon>Eukaryota</taxon>
        <taxon>Fungi</taxon>
        <taxon>Dikarya</taxon>
        <taxon>Ascomycota</taxon>
        <taxon>Pezizomycotina</taxon>
        <taxon>Eurotiomycetes</taxon>
        <taxon>Eurotiomycetidae</taxon>
        <taxon>Onygenales</taxon>
        <taxon>Ajellomycetaceae</taxon>
        <taxon>Histoplasma</taxon>
    </lineage>
</organism>
<dbReference type="VEuPathDB" id="FungiDB:I7I52_08996"/>
<protein>
    <submittedName>
        <fullName evidence="2">Uncharacterized protein</fullName>
    </submittedName>
</protein>
<keyword evidence="1" id="KW-0472">Membrane</keyword>
<evidence type="ECO:0000313" key="2">
    <source>
        <dbReference type="EMBL" id="KAG5298880.1"/>
    </source>
</evidence>
<evidence type="ECO:0000256" key="1">
    <source>
        <dbReference type="SAM" id="Phobius"/>
    </source>
</evidence>
<dbReference type="AlphaFoldDB" id="A0A8H8D269"/>